<keyword evidence="3" id="KW-1185">Reference proteome</keyword>
<protein>
    <submittedName>
        <fullName evidence="2">Rhodanese-like domain-containing protein</fullName>
    </submittedName>
</protein>
<evidence type="ECO:0000313" key="3">
    <source>
        <dbReference type="Proteomes" id="UP001155280"/>
    </source>
</evidence>
<dbReference type="AlphaFoldDB" id="A0A9X2KV73"/>
<evidence type="ECO:0000259" key="1">
    <source>
        <dbReference type="PROSITE" id="PS50206"/>
    </source>
</evidence>
<dbReference type="Proteomes" id="UP001155280">
    <property type="component" value="Unassembled WGS sequence"/>
</dbReference>
<feature type="domain" description="Rhodanese" evidence="1">
    <location>
        <begin position="50"/>
        <end position="138"/>
    </location>
</feature>
<evidence type="ECO:0000313" key="2">
    <source>
        <dbReference type="EMBL" id="MCP9198897.1"/>
    </source>
</evidence>
<gene>
    <name evidence="2" type="ORF">MKO06_03195</name>
</gene>
<comment type="caution">
    <text evidence="2">The sequence shown here is derived from an EMBL/GenBank/DDBJ whole genome shotgun (WGS) entry which is preliminary data.</text>
</comment>
<dbReference type="CDD" id="cd00158">
    <property type="entry name" value="RHOD"/>
    <property type="match status" value="1"/>
</dbReference>
<dbReference type="PANTHER" id="PTHR43031:SF1">
    <property type="entry name" value="PYRIDINE NUCLEOTIDE-DISULPHIDE OXIDOREDUCTASE"/>
    <property type="match status" value="1"/>
</dbReference>
<dbReference type="SUPFAM" id="SSF52821">
    <property type="entry name" value="Rhodanese/Cell cycle control phosphatase"/>
    <property type="match status" value="1"/>
</dbReference>
<proteinExistence type="predicted"/>
<dbReference type="InterPro" id="IPR001763">
    <property type="entry name" value="Rhodanese-like_dom"/>
</dbReference>
<dbReference type="EMBL" id="JANCNS010000001">
    <property type="protein sequence ID" value="MCP9198897.1"/>
    <property type="molecule type" value="Genomic_DNA"/>
</dbReference>
<name>A0A9X2KV73_9FLAO</name>
<dbReference type="NCBIfam" id="NF045521">
    <property type="entry name" value="rhoda_near_glyco"/>
    <property type="match status" value="1"/>
</dbReference>
<dbReference type="InterPro" id="IPR050229">
    <property type="entry name" value="GlpE_sulfurtransferase"/>
</dbReference>
<dbReference type="InterPro" id="IPR036873">
    <property type="entry name" value="Rhodanese-like_dom_sf"/>
</dbReference>
<dbReference type="Gene3D" id="3.40.250.10">
    <property type="entry name" value="Rhodanese-like domain"/>
    <property type="match status" value="1"/>
</dbReference>
<organism evidence="2 3">
    <name type="scientific">Christiangramia oceanisediminis</name>
    <dbReference type="NCBI Taxonomy" id="2920386"/>
    <lineage>
        <taxon>Bacteria</taxon>
        <taxon>Pseudomonadati</taxon>
        <taxon>Bacteroidota</taxon>
        <taxon>Flavobacteriia</taxon>
        <taxon>Flavobacteriales</taxon>
        <taxon>Flavobacteriaceae</taxon>
        <taxon>Christiangramia</taxon>
    </lineage>
</organism>
<dbReference type="SMART" id="SM00450">
    <property type="entry name" value="RHOD"/>
    <property type="match status" value="1"/>
</dbReference>
<reference evidence="2" key="1">
    <citation type="submission" date="2022-07" db="EMBL/GenBank/DDBJ databases">
        <title>Gramela sediminis sp. nov., isolated from deep-sea sediment of the Indian Ocean.</title>
        <authorList>
            <person name="Shi H."/>
        </authorList>
    </citation>
    <scope>NUCLEOTIDE SEQUENCE</scope>
    <source>
        <strain evidence="2">GC03-9</strain>
    </source>
</reference>
<dbReference type="PROSITE" id="PS50206">
    <property type="entry name" value="RHODANESE_3"/>
    <property type="match status" value="1"/>
</dbReference>
<sequence length="165" mass="19272">MVLKKVIFGFIFIFIGFSANSQKTLDHLLDRYNRGDIPYISVEELKMKLEKEKLVLLDARKAEEFEVSHIRQASLFEESNESHSLSNVDKDTEIIVYCSLGIRSEKAARKLKKAGFRNVRNLYGGIFEWKNKGYEVVNDEGEQTEKVHVYSENWSQWLNQGEKIY</sequence>
<dbReference type="PANTHER" id="PTHR43031">
    <property type="entry name" value="FAD-DEPENDENT OXIDOREDUCTASE"/>
    <property type="match status" value="1"/>
</dbReference>
<dbReference type="Pfam" id="PF00581">
    <property type="entry name" value="Rhodanese"/>
    <property type="match status" value="1"/>
</dbReference>
<accession>A0A9X2KV73</accession>